<dbReference type="AlphaFoldDB" id="F3UEP3"/>
<dbReference type="HOGENOM" id="CLU_2182566_0_0_9"/>
<evidence type="ECO:0000313" key="2">
    <source>
        <dbReference type="Proteomes" id="UP000004171"/>
    </source>
</evidence>
<dbReference type="Proteomes" id="UP000004171">
    <property type="component" value="Unassembled WGS sequence"/>
</dbReference>
<name>F3UEP3_STRSA</name>
<proteinExistence type="predicted"/>
<protein>
    <submittedName>
        <fullName evidence="1">Replication initiator protein</fullName>
    </submittedName>
</protein>
<accession>F3UEP3</accession>
<evidence type="ECO:0000313" key="1">
    <source>
        <dbReference type="EMBL" id="EGJ36379.1"/>
    </source>
</evidence>
<organism evidence="1 2">
    <name type="scientific">Streptococcus sanguinis SK1056</name>
    <dbReference type="NCBI Taxonomy" id="888820"/>
    <lineage>
        <taxon>Bacteria</taxon>
        <taxon>Bacillati</taxon>
        <taxon>Bacillota</taxon>
        <taxon>Bacilli</taxon>
        <taxon>Lactobacillales</taxon>
        <taxon>Streptococcaceae</taxon>
        <taxon>Streptococcus</taxon>
    </lineage>
</organism>
<comment type="caution">
    <text evidence="1">The sequence shown here is derived from an EMBL/GenBank/DDBJ whole genome shotgun (WGS) entry which is preliminary data.</text>
</comment>
<sequence>MSSKDFNFNLKRGYPRFRLTVIWDTDTGSLRRLFKNLKQAISTRVDSFEIYDNVRDDVFTLAKVFNEYDSLNIIFFQLSTYGGEQLIRIDFNPNTLKEFGGMKVWRQLI</sequence>
<dbReference type="PATRIC" id="fig|888820.3.peg.2049"/>
<dbReference type="EMBL" id="AFFL01000007">
    <property type="protein sequence ID" value="EGJ36379.1"/>
    <property type="molecule type" value="Genomic_DNA"/>
</dbReference>
<gene>
    <name evidence="1" type="primary">rip</name>
    <name evidence="1" type="ORF">HMPREF9393_2097</name>
</gene>
<reference evidence="1 2" key="1">
    <citation type="submission" date="2011-03" db="EMBL/GenBank/DDBJ databases">
        <authorList>
            <person name="Muzny D."/>
            <person name="Qin X."/>
            <person name="Deng J."/>
            <person name="Jiang H."/>
            <person name="Liu Y."/>
            <person name="Qu J."/>
            <person name="Song X.-Z."/>
            <person name="Zhang L."/>
            <person name="Thornton R."/>
            <person name="Coyle M."/>
            <person name="Francisco L."/>
            <person name="Jackson L."/>
            <person name="Javaid M."/>
            <person name="Korchina V."/>
            <person name="Kovar C."/>
            <person name="Mata R."/>
            <person name="Mathew T."/>
            <person name="Ngo R."/>
            <person name="Nguyen L."/>
            <person name="Nguyen N."/>
            <person name="Okwuonu G."/>
            <person name="Ongeri F."/>
            <person name="Pham C."/>
            <person name="Simmons D."/>
            <person name="Wilczek-Boney K."/>
            <person name="Hale W."/>
            <person name="Jakkamsetti A."/>
            <person name="Pham P."/>
            <person name="Ruth R."/>
            <person name="San Lucas F."/>
            <person name="Warren J."/>
            <person name="Zhang J."/>
            <person name="Zhao Z."/>
            <person name="Zhou C."/>
            <person name="Zhu D."/>
            <person name="Lee S."/>
            <person name="Bess C."/>
            <person name="Blankenburg K."/>
            <person name="Forbes L."/>
            <person name="Fu Q."/>
            <person name="Gubbala S."/>
            <person name="Hirani K."/>
            <person name="Jayaseelan J.C."/>
            <person name="Lara F."/>
            <person name="Munidasa M."/>
            <person name="Palculict T."/>
            <person name="Patil S."/>
            <person name="Pu L.-L."/>
            <person name="Saada N."/>
            <person name="Tang L."/>
            <person name="Weissenberger G."/>
            <person name="Zhu Y."/>
            <person name="Hemphill L."/>
            <person name="Shang Y."/>
            <person name="Youmans B."/>
            <person name="Ayvaz T."/>
            <person name="Ross M."/>
            <person name="Santibanez J."/>
            <person name="Aqrawi P."/>
            <person name="Gross S."/>
            <person name="Joshi V."/>
            <person name="Fowler G."/>
            <person name="Nazareth L."/>
            <person name="Reid J."/>
            <person name="Worley K."/>
            <person name="Petrosino J."/>
            <person name="Highlander S."/>
            <person name="Gibbs R."/>
        </authorList>
    </citation>
    <scope>NUCLEOTIDE SEQUENCE [LARGE SCALE GENOMIC DNA]</scope>
    <source>
        <strain evidence="1 2">SK1056</strain>
    </source>
</reference>